<dbReference type="Gene3D" id="3.40.50.2020">
    <property type="match status" value="1"/>
</dbReference>
<dbReference type="RefSeq" id="WP_070110914.1">
    <property type="nucleotide sequence ID" value="NZ_LZFO01000035.1"/>
</dbReference>
<proteinExistence type="inferred from homology"/>
<evidence type="ECO:0000313" key="2">
    <source>
        <dbReference type="EMBL" id="OFI05031.1"/>
    </source>
</evidence>
<reference evidence="2 3" key="1">
    <citation type="submission" date="2016-06" db="EMBL/GenBank/DDBJ databases">
        <title>Genome sequence of Clostridium acetireducens DSM 10703.</title>
        <authorList>
            <person name="Poehlein A."/>
            <person name="Fluechter S."/>
            <person name="Duerre P."/>
            <person name="Daniel R."/>
        </authorList>
    </citation>
    <scope>NUCLEOTIDE SEQUENCE [LARGE SCALE GENOMIC DNA]</scope>
    <source>
        <strain evidence="2 3">DSM 10703</strain>
    </source>
</reference>
<gene>
    <name evidence="2" type="primary">prs_2</name>
    <name evidence="2" type="ORF">CLOACE_19520</name>
</gene>
<dbReference type="AlphaFoldDB" id="A0A1E8EWM0"/>
<comment type="similarity">
    <text evidence="1">Belongs to the ComF/GntX family.</text>
</comment>
<keyword evidence="2" id="KW-0808">Transferase</keyword>
<accession>A0A1E8EWM0</accession>
<sequence length="226" mass="26145">MGNRFIKNIKYVIDCILSVIYSDEGNCVICNKILYDGRFICDNCTRDIKLCKHKTNIKKQEFSFSVYSSAYYSGVMKELILNLKYHRDFKSGEIISEYMFKNLLENNMEFDAITYVPVSRKKLKKRGYNQSKYLAKNLSEKTEKSLINSLNKIKDNKDQIGLNKEERWKNNKDCFCVKNKNKIVNKKILLVDDVITTGSTAFFCSKELIKNGAKEVIVLTAAKSSI</sequence>
<dbReference type="PANTHER" id="PTHR47505">
    <property type="entry name" value="DNA UTILIZATION PROTEIN YHGH"/>
    <property type="match status" value="1"/>
</dbReference>
<evidence type="ECO:0000256" key="1">
    <source>
        <dbReference type="ARBA" id="ARBA00008007"/>
    </source>
</evidence>
<dbReference type="PANTHER" id="PTHR47505:SF1">
    <property type="entry name" value="DNA UTILIZATION PROTEIN YHGH"/>
    <property type="match status" value="1"/>
</dbReference>
<dbReference type="PATRIC" id="fig|1121290.3.peg.1969"/>
<dbReference type="EMBL" id="LZFO01000035">
    <property type="protein sequence ID" value="OFI05031.1"/>
    <property type="molecule type" value="Genomic_DNA"/>
</dbReference>
<dbReference type="OrthoDB" id="9779910at2"/>
<keyword evidence="2" id="KW-0418">Kinase</keyword>
<dbReference type="SUPFAM" id="SSF53271">
    <property type="entry name" value="PRTase-like"/>
    <property type="match status" value="1"/>
</dbReference>
<evidence type="ECO:0000313" key="3">
    <source>
        <dbReference type="Proteomes" id="UP000175744"/>
    </source>
</evidence>
<name>A0A1E8EWM0_9CLOT</name>
<protein>
    <submittedName>
        <fullName evidence="2">Ribose-phosphate pyrophosphokinase</fullName>
    </submittedName>
</protein>
<keyword evidence="3" id="KW-1185">Reference proteome</keyword>
<dbReference type="GO" id="GO:0016301">
    <property type="term" value="F:kinase activity"/>
    <property type="evidence" value="ECO:0007669"/>
    <property type="project" value="UniProtKB-KW"/>
</dbReference>
<comment type="caution">
    <text evidence="2">The sequence shown here is derived from an EMBL/GenBank/DDBJ whole genome shotgun (WGS) entry which is preliminary data.</text>
</comment>
<dbReference type="InterPro" id="IPR051910">
    <property type="entry name" value="ComF/GntX_DNA_util-trans"/>
</dbReference>
<dbReference type="Proteomes" id="UP000175744">
    <property type="component" value="Unassembled WGS sequence"/>
</dbReference>
<dbReference type="CDD" id="cd06223">
    <property type="entry name" value="PRTases_typeI"/>
    <property type="match status" value="1"/>
</dbReference>
<organism evidence="2 3">
    <name type="scientific">Clostridium acetireducens DSM 10703</name>
    <dbReference type="NCBI Taxonomy" id="1121290"/>
    <lineage>
        <taxon>Bacteria</taxon>
        <taxon>Bacillati</taxon>
        <taxon>Bacillota</taxon>
        <taxon>Clostridia</taxon>
        <taxon>Eubacteriales</taxon>
        <taxon>Clostridiaceae</taxon>
        <taxon>Clostridium</taxon>
    </lineage>
</organism>
<dbReference type="STRING" id="1121290.CLAOCE_19520"/>
<dbReference type="InterPro" id="IPR000836">
    <property type="entry name" value="PRTase_dom"/>
</dbReference>
<dbReference type="InterPro" id="IPR029057">
    <property type="entry name" value="PRTase-like"/>
</dbReference>